<protein>
    <submittedName>
        <fullName evidence="1">Uncharacterized protein</fullName>
    </submittedName>
</protein>
<accession>A0A564YR91</accession>
<sequence>MRCELIYFDVIEKQFTSIPLEYSQTGSKGQIETKTSGLNRSRFLMCGFLSTQTITASEEFNPTQAVVTGKGYIIWPDSGKLNVTRAIANGV</sequence>
<dbReference type="EMBL" id="CABIJS010000333">
    <property type="protein sequence ID" value="VUZ49499.1"/>
    <property type="molecule type" value="Genomic_DNA"/>
</dbReference>
<name>A0A564YR91_HYMDI</name>
<reference evidence="1 2" key="1">
    <citation type="submission" date="2019-07" db="EMBL/GenBank/DDBJ databases">
        <authorList>
            <person name="Jastrzebski P J."/>
            <person name="Paukszto L."/>
            <person name="Jastrzebski P J."/>
        </authorList>
    </citation>
    <scope>NUCLEOTIDE SEQUENCE [LARGE SCALE GENOMIC DNA]</scope>
    <source>
        <strain evidence="1 2">WMS-il1</strain>
    </source>
</reference>
<proteinExistence type="predicted"/>
<evidence type="ECO:0000313" key="2">
    <source>
        <dbReference type="Proteomes" id="UP000321570"/>
    </source>
</evidence>
<dbReference type="AlphaFoldDB" id="A0A564YR91"/>
<evidence type="ECO:0000313" key="1">
    <source>
        <dbReference type="EMBL" id="VUZ49499.1"/>
    </source>
</evidence>
<keyword evidence="2" id="KW-1185">Reference proteome</keyword>
<organism evidence="1 2">
    <name type="scientific">Hymenolepis diminuta</name>
    <name type="common">Rat tapeworm</name>
    <dbReference type="NCBI Taxonomy" id="6216"/>
    <lineage>
        <taxon>Eukaryota</taxon>
        <taxon>Metazoa</taxon>
        <taxon>Spiralia</taxon>
        <taxon>Lophotrochozoa</taxon>
        <taxon>Platyhelminthes</taxon>
        <taxon>Cestoda</taxon>
        <taxon>Eucestoda</taxon>
        <taxon>Cyclophyllidea</taxon>
        <taxon>Hymenolepididae</taxon>
        <taxon>Hymenolepis</taxon>
    </lineage>
</organism>
<gene>
    <name evidence="1" type="ORF">WMSIL1_LOCUS8489</name>
</gene>
<dbReference type="Proteomes" id="UP000321570">
    <property type="component" value="Unassembled WGS sequence"/>
</dbReference>